<sequence length="127" mass="14389">MVKRHKYPLSLPPLHFYPTPPLSIFLGLSPPNPGCGGGGAAQEARPSQEATRWQRGPARWRRGREPRRKRSSRRFKNQELLVEVEVTPAEVSELLLLLLLRSKEVDVALGVLAEFLREKKQAMRVGQ</sequence>
<dbReference type="EMBL" id="CM003536">
    <property type="protein sequence ID" value="RCV43559.1"/>
    <property type="molecule type" value="Genomic_DNA"/>
</dbReference>
<protein>
    <submittedName>
        <fullName evidence="2">Uncharacterized protein</fullName>
    </submittedName>
</protein>
<evidence type="ECO:0000256" key="1">
    <source>
        <dbReference type="SAM" id="MobiDB-lite"/>
    </source>
</evidence>
<name>A0A368SMB1_SETIT</name>
<feature type="compositionally biased region" description="Basic residues" evidence="1">
    <location>
        <begin position="58"/>
        <end position="73"/>
    </location>
</feature>
<proteinExistence type="predicted"/>
<dbReference type="AlphaFoldDB" id="A0A368SMB1"/>
<feature type="region of interest" description="Disordered" evidence="1">
    <location>
        <begin position="33"/>
        <end position="73"/>
    </location>
</feature>
<reference evidence="2" key="2">
    <citation type="submission" date="2015-07" db="EMBL/GenBank/DDBJ databases">
        <authorList>
            <person name="Noorani M."/>
        </authorList>
    </citation>
    <scope>NUCLEOTIDE SEQUENCE</scope>
    <source>
        <strain evidence="2">Yugu1</strain>
    </source>
</reference>
<organism evidence="2">
    <name type="scientific">Setaria italica</name>
    <name type="common">Foxtail millet</name>
    <name type="synonym">Panicum italicum</name>
    <dbReference type="NCBI Taxonomy" id="4555"/>
    <lineage>
        <taxon>Eukaryota</taxon>
        <taxon>Viridiplantae</taxon>
        <taxon>Streptophyta</taxon>
        <taxon>Embryophyta</taxon>
        <taxon>Tracheophyta</taxon>
        <taxon>Spermatophyta</taxon>
        <taxon>Magnoliopsida</taxon>
        <taxon>Liliopsida</taxon>
        <taxon>Poales</taxon>
        <taxon>Poaceae</taxon>
        <taxon>PACMAD clade</taxon>
        <taxon>Panicoideae</taxon>
        <taxon>Panicodae</taxon>
        <taxon>Paniceae</taxon>
        <taxon>Cenchrinae</taxon>
        <taxon>Setaria</taxon>
    </lineage>
</organism>
<accession>A0A368SMB1</accession>
<reference evidence="2" key="1">
    <citation type="journal article" date="2012" name="Nat. Biotechnol.">
        <title>Reference genome sequence of the model plant Setaria.</title>
        <authorList>
            <person name="Bennetzen J.L."/>
            <person name="Schmutz J."/>
            <person name="Wang H."/>
            <person name="Percifield R."/>
            <person name="Hawkins J."/>
            <person name="Pontaroli A.C."/>
            <person name="Estep M."/>
            <person name="Feng L."/>
            <person name="Vaughn J.N."/>
            <person name="Grimwood J."/>
            <person name="Jenkins J."/>
            <person name="Barry K."/>
            <person name="Lindquist E."/>
            <person name="Hellsten U."/>
            <person name="Deshpande S."/>
            <person name="Wang X."/>
            <person name="Wu X."/>
            <person name="Mitros T."/>
            <person name="Triplett J."/>
            <person name="Yang X."/>
            <person name="Ye C.Y."/>
            <person name="Mauro-Herrera M."/>
            <person name="Wang L."/>
            <person name="Li P."/>
            <person name="Sharma M."/>
            <person name="Sharma R."/>
            <person name="Ronald P.C."/>
            <person name="Panaud O."/>
            <person name="Kellogg E.A."/>
            <person name="Brutnell T.P."/>
            <person name="Doust A.N."/>
            <person name="Tuskan G.A."/>
            <person name="Rokhsar D."/>
            <person name="Devos K.M."/>
        </authorList>
    </citation>
    <scope>NUCLEOTIDE SEQUENCE [LARGE SCALE GENOMIC DNA]</scope>
    <source>
        <strain evidence="2">Yugu1</strain>
    </source>
</reference>
<gene>
    <name evidence="2" type="ORF">SETIT_9G303900v2</name>
</gene>
<evidence type="ECO:0000313" key="2">
    <source>
        <dbReference type="EMBL" id="RCV43559.1"/>
    </source>
</evidence>
<dbReference type="STRING" id="4555.A0A368SMB1"/>